<accession>B9LAB2</accession>
<keyword evidence="2" id="KW-1185">Reference proteome</keyword>
<dbReference type="RefSeq" id="WP_012663653.1">
    <property type="nucleotide sequence ID" value="NC_012115.1"/>
</dbReference>
<dbReference type="AlphaFoldDB" id="B9LAB2"/>
<reference evidence="1 2" key="1">
    <citation type="journal article" date="2009" name="PLoS Genet.">
        <title>Adaptations to submarine hydrothermal environments exemplified by the genome of Nautilia profundicola.</title>
        <authorList>
            <person name="Campbell B.J."/>
            <person name="Smith J.L."/>
            <person name="Hanson T.E."/>
            <person name="Klotz M.G."/>
            <person name="Stein L.Y."/>
            <person name="Lee C.K."/>
            <person name="Wu D."/>
            <person name="Robinson J.M."/>
            <person name="Khouri H.M."/>
            <person name="Eisen J.A."/>
            <person name="Cary S.C."/>
        </authorList>
    </citation>
    <scope>NUCLEOTIDE SEQUENCE [LARGE SCALE GENOMIC DNA]</scope>
    <source>
        <strain evidence="2">ATCC BAA-1463 / DSM 18972 / AmH</strain>
    </source>
</reference>
<gene>
    <name evidence="1" type="ordered locus">NAMH_1174</name>
</gene>
<dbReference type="OrthoDB" id="5356779at2"/>
<protein>
    <submittedName>
        <fullName evidence="1">Uncharacterized protein</fullName>
    </submittedName>
</protein>
<organism evidence="1 2">
    <name type="scientific">Nautilia profundicola (strain ATCC BAA-1463 / DSM 18972 / AmH)</name>
    <dbReference type="NCBI Taxonomy" id="598659"/>
    <lineage>
        <taxon>Bacteria</taxon>
        <taxon>Pseudomonadati</taxon>
        <taxon>Campylobacterota</taxon>
        <taxon>Epsilonproteobacteria</taxon>
        <taxon>Nautiliales</taxon>
        <taxon>Nautiliaceae</taxon>
        <taxon>Nautilia</taxon>
    </lineage>
</organism>
<dbReference type="HOGENOM" id="CLU_2207192_0_0_7"/>
<dbReference type="Proteomes" id="UP000000448">
    <property type="component" value="Chromosome"/>
</dbReference>
<sequence>MTTFLIGQIMGVKQQERKKSDGSSQVFTLVNIFNQLQDNEGFPVTVSENVQFPIDHFTTLMGYKGKYIAIPYTSLSTKNGNYMFPNSDMQYLIFDKNPLDLAINKGK</sequence>
<name>B9LAB2_NAUPA</name>
<dbReference type="KEGG" id="nam:NAMH_1174"/>
<dbReference type="STRING" id="598659.NAMH_1174"/>
<evidence type="ECO:0000313" key="2">
    <source>
        <dbReference type="Proteomes" id="UP000000448"/>
    </source>
</evidence>
<evidence type="ECO:0000313" key="1">
    <source>
        <dbReference type="EMBL" id="ACM92281.1"/>
    </source>
</evidence>
<dbReference type="EMBL" id="CP001279">
    <property type="protein sequence ID" value="ACM92281.1"/>
    <property type="molecule type" value="Genomic_DNA"/>
</dbReference>
<proteinExistence type="predicted"/>